<name>A0A1H4CIK9_9SPHI</name>
<dbReference type="InterPro" id="IPR043504">
    <property type="entry name" value="Peptidase_S1_PA_chymotrypsin"/>
</dbReference>
<evidence type="ECO:0000313" key="6">
    <source>
        <dbReference type="Proteomes" id="UP000198850"/>
    </source>
</evidence>
<dbReference type="RefSeq" id="WP_090556216.1">
    <property type="nucleotide sequence ID" value="NZ_FNRA01000004.1"/>
</dbReference>
<dbReference type="PRINTS" id="PR00834">
    <property type="entry name" value="PROTEASES2C"/>
</dbReference>
<comment type="similarity">
    <text evidence="1">Belongs to the peptidase S1C family.</text>
</comment>
<dbReference type="Pfam" id="PF13365">
    <property type="entry name" value="Trypsin_2"/>
    <property type="match status" value="1"/>
</dbReference>
<dbReference type="GO" id="GO:0004252">
    <property type="term" value="F:serine-type endopeptidase activity"/>
    <property type="evidence" value="ECO:0007669"/>
    <property type="project" value="InterPro"/>
</dbReference>
<reference evidence="5 6" key="1">
    <citation type="submission" date="2016-10" db="EMBL/GenBank/DDBJ databases">
        <authorList>
            <person name="de Groot N.N."/>
        </authorList>
    </citation>
    <scope>NUCLEOTIDE SEQUENCE [LARGE SCALE GENOMIC DNA]</scope>
    <source>
        <strain evidence="5 6">DSM 19033</strain>
    </source>
</reference>
<organism evidence="5 6">
    <name type="scientific">Pedobacter hartonius</name>
    <dbReference type="NCBI Taxonomy" id="425514"/>
    <lineage>
        <taxon>Bacteria</taxon>
        <taxon>Pseudomonadati</taxon>
        <taxon>Bacteroidota</taxon>
        <taxon>Sphingobacteriia</taxon>
        <taxon>Sphingobacteriales</taxon>
        <taxon>Sphingobacteriaceae</taxon>
        <taxon>Pedobacter</taxon>
    </lineage>
</organism>
<dbReference type="SUPFAM" id="SSF50494">
    <property type="entry name" value="Trypsin-like serine proteases"/>
    <property type="match status" value="1"/>
</dbReference>
<keyword evidence="4" id="KW-0472">Membrane</keyword>
<keyword evidence="6" id="KW-1185">Reference proteome</keyword>
<proteinExistence type="inferred from homology"/>
<evidence type="ECO:0000256" key="3">
    <source>
        <dbReference type="ARBA" id="ARBA00022801"/>
    </source>
</evidence>
<evidence type="ECO:0000256" key="2">
    <source>
        <dbReference type="ARBA" id="ARBA00022670"/>
    </source>
</evidence>
<dbReference type="STRING" id="425514.SAMN05443550_10464"/>
<keyword evidence="4" id="KW-1133">Transmembrane helix</keyword>
<gene>
    <name evidence="5" type="ORF">SAMN05443550_10464</name>
</gene>
<dbReference type="InterPro" id="IPR001940">
    <property type="entry name" value="Peptidase_S1C"/>
</dbReference>
<feature type="transmembrane region" description="Helical" evidence="4">
    <location>
        <begin position="97"/>
        <end position="115"/>
    </location>
</feature>
<evidence type="ECO:0000256" key="1">
    <source>
        <dbReference type="ARBA" id="ARBA00010541"/>
    </source>
</evidence>
<dbReference type="EMBL" id="FNRA01000004">
    <property type="protein sequence ID" value="SEA60251.1"/>
    <property type="molecule type" value="Genomic_DNA"/>
</dbReference>
<keyword evidence="2" id="KW-0645">Protease</keyword>
<dbReference type="InterPro" id="IPR051201">
    <property type="entry name" value="Chloro_Bact_Ser_Proteases"/>
</dbReference>
<dbReference type="Proteomes" id="UP000198850">
    <property type="component" value="Unassembled WGS sequence"/>
</dbReference>
<sequence length="365" mass="40245">MRNDIALETIIEDYLQGKLTAEEAKAFEQLRLDDPVIDHRVVAHKVFLESLAQYGRVLSLKQQMDHAHARIDVAGLTEKMRPHPSFIVNLWRKNKSAVAIAASFLLLTIFSIYSIQHNTKQNGTYEVMRREITTIKNNQNKLVRTLNSAGPKVPKGLASSAKFGGTGFALTANGYLCTNYHVVRDADSVYVQNSKGESFKAKVAYRDVQYDIAILKIIDNSFTPLANPPYKLKKNSIGMGENVYTLGYPKDDVVLGEGYVSSKTGHGGDTTQYQVSIPINPGNSGGPLLDDQGNIIGLITAKENQVEGAAFAVKSKYILEALNAIPSDSLGKKAVFSKKNPLQGLSRTKQIDKIGKYVYMINVYN</sequence>
<dbReference type="AlphaFoldDB" id="A0A1H4CIK9"/>
<dbReference type="InterPro" id="IPR009003">
    <property type="entry name" value="Peptidase_S1_PA"/>
</dbReference>
<accession>A0A1H4CIK9</accession>
<protein>
    <submittedName>
        <fullName evidence="5">Trypsin-like peptidase domain-containing protein</fullName>
    </submittedName>
</protein>
<keyword evidence="3" id="KW-0378">Hydrolase</keyword>
<dbReference type="OrthoDB" id="9766361at2"/>
<dbReference type="Gene3D" id="2.40.10.10">
    <property type="entry name" value="Trypsin-like serine proteases"/>
    <property type="match status" value="2"/>
</dbReference>
<dbReference type="GO" id="GO:0006508">
    <property type="term" value="P:proteolysis"/>
    <property type="evidence" value="ECO:0007669"/>
    <property type="project" value="UniProtKB-KW"/>
</dbReference>
<dbReference type="PANTHER" id="PTHR43343">
    <property type="entry name" value="PEPTIDASE S12"/>
    <property type="match status" value="1"/>
</dbReference>
<evidence type="ECO:0000256" key="4">
    <source>
        <dbReference type="SAM" id="Phobius"/>
    </source>
</evidence>
<dbReference type="PANTHER" id="PTHR43343:SF3">
    <property type="entry name" value="PROTEASE DO-LIKE 8, CHLOROPLASTIC"/>
    <property type="match status" value="1"/>
</dbReference>
<evidence type="ECO:0000313" key="5">
    <source>
        <dbReference type="EMBL" id="SEA60251.1"/>
    </source>
</evidence>
<keyword evidence="4" id="KW-0812">Transmembrane</keyword>